<dbReference type="Pfam" id="PF13369">
    <property type="entry name" value="Transglut_core2"/>
    <property type="match status" value="1"/>
</dbReference>
<accession>A0AAV1HXV5</accession>
<sequence length="442" mass="48810">MNALHAAECITTQNSCCYLTSGTFSRKPLNDQRSRCLSVLVPCHPRDARKVVDRIVVEDDPRYRRVDLAEVHAWEARRAFVETVAKGESGINLAEAALQVAAEDDAIVSHSTVRLPIQSFLQRIDRLASNMRSAVLQKMPEDAMPDDILQAIGHHLFTEQNFRVPPFRRSNIPSGVLVDHPGVYENAKYGYLHEALISRQGIPAVLAILLEQICQQLLTSGAIDFAVRVDCSALDRVPTATALPGLSRDMVTRPDGTVLNTCSTDVLVEMLRFIKRAYWPFGWQSGTGPSAGGFTSAAMVWLEGEARAELQAIARTAAHRLQRGIWTSPGAGDLRRALASAERLCIVLGDEAYFEWRDVAVLYLHAGNLPAALAHLDAYASTPAAKDAPREEQKLVERILEGVRAITDELDDMHIIPLLNLQSALETPRPEADTEQRTPLTW</sequence>
<protein>
    <recommendedName>
        <fullName evidence="1">Protein SirB1 N-terminal domain-containing protein</fullName>
    </recommendedName>
</protein>
<feature type="domain" description="Protein SirB1 N-terminal" evidence="1">
    <location>
        <begin position="120"/>
        <end position="217"/>
    </location>
</feature>
<gene>
    <name evidence="2" type="ORF">CVIRNUC_002808</name>
</gene>
<dbReference type="Proteomes" id="UP001314263">
    <property type="component" value="Unassembled WGS sequence"/>
</dbReference>
<evidence type="ECO:0000313" key="3">
    <source>
        <dbReference type="Proteomes" id="UP001314263"/>
    </source>
</evidence>
<dbReference type="PANTHER" id="PTHR31350:SF29">
    <property type="entry name" value="PROTEIN SIRB1 N-TERMINAL DOMAIN-CONTAINING PROTEIN"/>
    <property type="match status" value="1"/>
</dbReference>
<name>A0AAV1HXV5_9CHLO</name>
<reference evidence="2 3" key="1">
    <citation type="submission" date="2023-10" db="EMBL/GenBank/DDBJ databases">
        <authorList>
            <person name="Maclean D."/>
            <person name="Macfadyen A."/>
        </authorList>
    </citation>
    <scope>NUCLEOTIDE SEQUENCE [LARGE SCALE GENOMIC DNA]</scope>
</reference>
<evidence type="ECO:0000259" key="1">
    <source>
        <dbReference type="Pfam" id="PF13369"/>
    </source>
</evidence>
<dbReference type="PANTHER" id="PTHR31350">
    <property type="entry name" value="SI:DKEY-261L7.2"/>
    <property type="match status" value="1"/>
</dbReference>
<comment type="caution">
    <text evidence="2">The sequence shown here is derived from an EMBL/GenBank/DDBJ whole genome shotgun (WGS) entry which is preliminary data.</text>
</comment>
<dbReference type="EMBL" id="CAUYUE010000004">
    <property type="protein sequence ID" value="CAK0760877.1"/>
    <property type="molecule type" value="Genomic_DNA"/>
</dbReference>
<keyword evidence="3" id="KW-1185">Reference proteome</keyword>
<dbReference type="InterPro" id="IPR032698">
    <property type="entry name" value="SirB1_N"/>
</dbReference>
<organism evidence="2 3">
    <name type="scientific">Coccomyxa viridis</name>
    <dbReference type="NCBI Taxonomy" id="1274662"/>
    <lineage>
        <taxon>Eukaryota</taxon>
        <taxon>Viridiplantae</taxon>
        <taxon>Chlorophyta</taxon>
        <taxon>core chlorophytes</taxon>
        <taxon>Trebouxiophyceae</taxon>
        <taxon>Trebouxiophyceae incertae sedis</taxon>
        <taxon>Coccomyxaceae</taxon>
        <taxon>Coccomyxa</taxon>
    </lineage>
</organism>
<evidence type="ECO:0000313" key="2">
    <source>
        <dbReference type="EMBL" id="CAK0760877.1"/>
    </source>
</evidence>
<proteinExistence type="predicted"/>
<dbReference type="AlphaFoldDB" id="A0AAV1HXV5"/>